<dbReference type="AlphaFoldDB" id="A0A5E7YUY6"/>
<organism evidence="1 2">
    <name type="scientific">Sphingomonas aurantiaca</name>
    <dbReference type="NCBI Taxonomy" id="185949"/>
    <lineage>
        <taxon>Bacteria</taxon>
        <taxon>Pseudomonadati</taxon>
        <taxon>Pseudomonadota</taxon>
        <taxon>Alphaproteobacteria</taxon>
        <taxon>Sphingomonadales</taxon>
        <taxon>Sphingomonadaceae</taxon>
        <taxon>Sphingomonas</taxon>
    </lineage>
</organism>
<proteinExistence type="predicted"/>
<name>A0A5E7YUY6_9SPHN</name>
<protein>
    <submittedName>
        <fullName evidence="1">Uncharacterized protein</fullName>
    </submittedName>
</protein>
<sequence>MRWSKNRLTALHDARAAVSRLDGVAMPASVLAQAVTFALRDERRHGVDELMAAGAMGLE</sequence>
<dbReference type="EMBL" id="CABVLI010000035">
    <property type="protein sequence ID" value="VVT10568.1"/>
    <property type="molecule type" value="Genomic_DNA"/>
</dbReference>
<dbReference type="Proteomes" id="UP000326857">
    <property type="component" value="Unassembled WGS sequence"/>
</dbReference>
<accession>A0A5E7YUY6</accession>
<gene>
    <name evidence="1" type="ORF">SPHINGO391_400007</name>
</gene>
<evidence type="ECO:0000313" key="1">
    <source>
        <dbReference type="EMBL" id="VVT10568.1"/>
    </source>
</evidence>
<evidence type="ECO:0000313" key="2">
    <source>
        <dbReference type="Proteomes" id="UP000326857"/>
    </source>
</evidence>
<reference evidence="1 2" key="1">
    <citation type="submission" date="2019-09" db="EMBL/GenBank/DDBJ databases">
        <authorList>
            <person name="Dittami M. S."/>
        </authorList>
    </citation>
    <scope>NUCLEOTIDE SEQUENCE [LARGE SCALE GENOMIC DNA]</scope>
    <source>
        <strain evidence="1">SPHINGO391</strain>
    </source>
</reference>
<dbReference type="RefSeq" id="WP_107958272.1">
    <property type="nucleotide sequence ID" value="NZ_JAPZPS010000007.1"/>
</dbReference>